<dbReference type="Proteomes" id="UP000054107">
    <property type="component" value="Unassembled WGS sequence"/>
</dbReference>
<protein>
    <submittedName>
        <fullName evidence="1">Uncharacterized protein</fullName>
    </submittedName>
</protein>
<dbReference type="AlphaFoldDB" id="A0A0B7N864"/>
<gene>
    <name evidence="1" type="primary">PARPA_05480.1 scaffold 18426</name>
</gene>
<keyword evidence="2" id="KW-1185">Reference proteome</keyword>
<accession>A0A0B7N864</accession>
<name>A0A0B7N864_9FUNG</name>
<organism evidence="1 2">
    <name type="scientific">Parasitella parasitica</name>
    <dbReference type="NCBI Taxonomy" id="35722"/>
    <lineage>
        <taxon>Eukaryota</taxon>
        <taxon>Fungi</taxon>
        <taxon>Fungi incertae sedis</taxon>
        <taxon>Mucoromycota</taxon>
        <taxon>Mucoromycotina</taxon>
        <taxon>Mucoromycetes</taxon>
        <taxon>Mucorales</taxon>
        <taxon>Mucorineae</taxon>
        <taxon>Mucoraceae</taxon>
        <taxon>Parasitella</taxon>
    </lineage>
</organism>
<proteinExistence type="predicted"/>
<evidence type="ECO:0000313" key="2">
    <source>
        <dbReference type="Proteomes" id="UP000054107"/>
    </source>
</evidence>
<reference evidence="1 2" key="1">
    <citation type="submission" date="2014-09" db="EMBL/GenBank/DDBJ databases">
        <authorList>
            <person name="Ellenberger Sabrina"/>
        </authorList>
    </citation>
    <scope>NUCLEOTIDE SEQUENCE [LARGE SCALE GENOMIC DNA]</scope>
    <source>
        <strain evidence="1 2">CBS 412.66</strain>
    </source>
</reference>
<evidence type="ECO:0000313" key="1">
    <source>
        <dbReference type="EMBL" id="CEP11605.1"/>
    </source>
</evidence>
<dbReference type="EMBL" id="LN726622">
    <property type="protein sequence ID" value="CEP11605.1"/>
    <property type="molecule type" value="Genomic_DNA"/>
</dbReference>
<sequence>MTNENEYIAYSILEKALEISDKSSLKEILLKKRRIIIQAYIYILLCDKAEGMEYFEISKEAIWAMIYAVWDDCKEVTKCYDFIMEFLELTDEEEHVKTFIFSKREVSRIFSVDE</sequence>